<reference evidence="2 3" key="1">
    <citation type="submission" date="2013-02" db="EMBL/GenBank/DDBJ databases">
        <title>Insights into the proteome of triclosan-resistant Pseudomonas putida TRO1, isolated from activated sludge.</title>
        <authorList>
            <person name="Lolas I.B."/>
            <person name="Almeida B."/>
            <person name="Starnawski P.M."/>
            <person name="Soenderkaer M."/>
            <person name="Nielsen K.L."/>
            <person name="Nielsen J.L."/>
        </authorList>
    </citation>
    <scope>NUCLEOTIDE SEQUENCE [LARGE SCALE GENOMIC DNA]</scope>
    <source>
        <strain evidence="2 3">TRO1</strain>
    </source>
</reference>
<name>A0AAD2W9N6_PSEPU</name>
<evidence type="ECO:0000313" key="3">
    <source>
        <dbReference type="Proteomes" id="UP000013237"/>
    </source>
</evidence>
<dbReference type="Pfam" id="PF00106">
    <property type="entry name" value="adh_short"/>
    <property type="match status" value="1"/>
</dbReference>
<evidence type="ECO:0000256" key="1">
    <source>
        <dbReference type="ARBA" id="ARBA00023002"/>
    </source>
</evidence>
<protein>
    <submittedName>
        <fullName evidence="2">Oxdoreductase</fullName>
    </submittedName>
</protein>
<organism evidence="2 3">
    <name type="scientific">Pseudomonas putida TRO1</name>
    <dbReference type="NCBI Taxonomy" id="1227924"/>
    <lineage>
        <taxon>Bacteria</taxon>
        <taxon>Pseudomonadati</taxon>
        <taxon>Pseudomonadota</taxon>
        <taxon>Gammaproteobacteria</taxon>
        <taxon>Pseudomonadales</taxon>
        <taxon>Pseudomonadaceae</taxon>
        <taxon>Pseudomonas</taxon>
    </lineage>
</organism>
<dbReference type="EMBL" id="APBQ01000095">
    <property type="protein sequence ID" value="ENY77017.1"/>
    <property type="molecule type" value="Genomic_DNA"/>
</dbReference>
<accession>A0AAD2W9N6</accession>
<dbReference type="Gene3D" id="3.40.50.720">
    <property type="entry name" value="NAD(P)-binding Rossmann-like Domain"/>
    <property type="match status" value="1"/>
</dbReference>
<evidence type="ECO:0000313" key="2">
    <source>
        <dbReference type="EMBL" id="ENY77017.1"/>
    </source>
</evidence>
<proteinExistence type="predicted"/>
<dbReference type="Proteomes" id="UP000013237">
    <property type="component" value="Unassembled WGS sequence"/>
</dbReference>
<dbReference type="PANTHER" id="PTHR47534:SF3">
    <property type="entry name" value="ALCOHOL DEHYDROGENASE-LIKE C-TERMINAL DOMAIN-CONTAINING PROTEIN"/>
    <property type="match status" value="1"/>
</dbReference>
<gene>
    <name evidence="2" type="ORF">C206_14637</name>
</gene>
<comment type="caution">
    <text evidence="2">The sequence shown here is derived from an EMBL/GenBank/DDBJ whole genome shotgun (WGS) entry which is preliminary data.</text>
</comment>
<dbReference type="PANTHER" id="PTHR47534">
    <property type="entry name" value="YALI0E05731P"/>
    <property type="match status" value="1"/>
</dbReference>
<dbReference type="RefSeq" id="WP_004576138.1">
    <property type="nucleotide sequence ID" value="NZ_APBQ01000095.1"/>
</dbReference>
<dbReference type="InterPro" id="IPR036291">
    <property type="entry name" value="NAD(P)-bd_dom_sf"/>
</dbReference>
<dbReference type="InterPro" id="IPR002347">
    <property type="entry name" value="SDR_fam"/>
</dbReference>
<dbReference type="GO" id="GO:0016491">
    <property type="term" value="F:oxidoreductase activity"/>
    <property type="evidence" value="ECO:0007669"/>
    <property type="project" value="UniProtKB-KW"/>
</dbReference>
<keyword evidence="1" id="KW-0560">Oxidoreductase</keyword>
<dbReference type="SUPFAM" id="SSF51735">
    <property type="entry name" value="NAD(P)-binding Rossmann-fold domains"/>
    <property type="match status" value="1"/>
</dbReference>
<sequence>MKVDKSFNWNVANFGQLPAENMRIAVIGGTGGLGRALSHSLAKQGASVTVVGRTFRDQSLPGIRFVQGDLSLMSEAVRVVDELQVEQLDALVFTTGIFAASQRQETTEGLEEDMAVSYLSRLTILRLAAPRLGTERQSKAFKPRVFIMGYPGSGQTGTDLDDLNAERQYKSFAVHMNTVAGNEMLVVDAAKRYPHLSVFGLNPGLVKTNIRDNFLGKGSLKSKIAETLIGFFTPTAEQYAARISPLLLARALEKHTGTLFNRKGQAIHPSAGLTPSHVSKFLKGSEALVARTGVQLPTETSTAA</sequence>
<dbReference type="AlphaFoldDB" id="A0AAD2W9N6"/>
<dbReference type="InterPro" id="IPR052228">
    <property type="entry name" value="Sec_Metab_Biosynth_Oxidored"/>
</dbReference>